<evidence type="ECO:0000256" key="1">
    <source>
        <dbReference type="SAM" id="Phobius"/>
    </source>
</evidence>
<dbReference type="InterPro" id="IPR023298">
    <property type="entry name" value="ATPase_P-typ_TM_dom_sf"/>
</dbReference>
<feature type="transmembrane region" description="Helical" evidence="1">
    <location>
        <begin position="72"/>
        <end position="91"/>
    </location>
</feature>
<name>A0A2J4XUQ6_9ENTR</name>
<protein>
    <submittedName>
        <fullName evidence="3">Carbonate dehydratase</fullName>
    </submittedName>
</protein>
<dbReference type="InterPro" id="IPR004014">
    <property type="entry name" value="ATPase_P-typ_cation-transptr_N"/>
</dbReference>
<dbReference type="GO" id="GO:0022857">
    <property type="term" value="F:transmembrane transporter activity"/>
    <property type="evidence" value="ECO:0007669"/>
    <property type="project" value="UniProtKB-ARBA"/>
</dbReference>
<gene>
    <name evidence="3" type="ORF">CWM85_42130</name>
</gene>
<dbReference type="Gene3D" id="1.20.1110.10">
    <property type="entry name" value="Calcium-transporting ATPase, transmembrane domain"/>
    <property type="match status" value="1"/>
</dbReference>
<reference evidence="3 4" key="2">
    <citation type="submission" date="2018-01" db="EMBL/GenBank/DDBJ databases">
        <title>Genomic study of Klebsiella pneumoniae.</title>
        <authorList>
            <person name="Yang Y."/>
            <person name="Bicalho R."/>
        </authorList>
    </citation>
    <scope>NUCLEOTIDE SEQUENCE [LARGE SCALE GENOMIC DNA]</scope>
    <source>
        <strain evidence="3 4">A2</strain>
    </source>
</reference>
<keyword evidence="1" id="KW-0472">Membrane</keyword>
<dbReference type="SUPFAM" id="SSF81665">
    <property type="entry name" value="Calcium ATPase, transmembrane domain M"/>
    <property type="match status" value="1"/>
</dbReference>
<feature type="domain" description="Cation-transporting P-type ATPase N-terminal" evidence="2">
    <location>
        <begin position="16"/>
        <end position="89"/>
    </location>
</feature>
<evidence type="ECO:0000313" key="3">
    <source>
        <dbReference type="EMBL" id="PLM40804.1"/>
    </source>
</evidence>
<reference evidence="3 4" key="1">
    <citation type="submission" date="2017-11" db="EMBL/GenBank/DDBJ databases">
        <authorList>
            <person name="Han C.G."/>
        </authorList>
    </citation>
    <scope>NUCLEOTIDE SEQUENCE [LARGE SCALE GENOMIC DNA]</scope>
    <source>
        <strain evidence="3 4">A2</strain>
    </source>
</reference>
<accession>A0A2J4XUQ6</accession>
<dbReference type="EMBL" id="PIET01002858">
    <property type="protein sequence ID" value="PLM40804.1"/>
    <property type="molecule type" value="Genomic_DNA"/>
</dbReference>
<comment type="caution">
    <text evidence="3">The sequence shown here is derived from an EMBL/GenBank/DDBJ whole genome shotgun (WGS) entry which is preliminary data.</text>
</comment>
<keyword evidence="1" id="KW-1133">Transmembrane helix</keyword>
<evidence type="ECO:0000313" key="4">
    <source>
        <dbReference type="Proteomes" id="UP000234661"/>
    </source>
</evidence>
<keyword evidence="1" id="KW-0812">Transmembrane</keyword>
<evidence type="ECO:0000259" key="2">
    <source>
        <dbReference type="SMART" id="SM00831"/>
    </source>
</evidence>
<organism evidence="3 4">
    <name type="scientific">Klebsiella michiganensis</name>
    <dbReference type="NCBI Taxonomy" id="1134687"/>
    <lineage>
        <taxon>Bacteria</taxon>
        <taxon>Pseudomonadati</taxon>
        <taxon>Pseudomonadota</taxon>
        <taxon>Gammaproteobacteria</taxon>
        <taxon>Enterobacterales</taxon>
        <taxon>Enterobacteriaceae</taxon>
        <taxon>Klebsiella/Raoultella group</taxon>
        <taxon>Klebsiella</taxon>
    </lineage>
</organism>
<dbReference type="Gene3D" id="2.70.150.10">
    <property type="entry name" value="Calcium-transporting ATPase, cytoplasmic transduction domain A"/>
    <property type="match status" value="1"/>
</dbReference>
<dbReference type="SMART" id="SM00831">
    <property type="entry name" value="Cation_ATPase_N"/>
    <property type="match status" value="1"/>
</dbReference>
<sequence length="99" mass="10677">MKTNNTTPSGDVAPRRAYQQTVDAVLAQKKSYVDGLSAAEAAERLKTFGPNALPEKKGKPAWLRFLAHFNDVLIFVLLAAAALTAVMGHWVDTLVILGV</sequence>
<proteinExistence type="predicted"/>
<dbReference type="Pfam" id="PF00690">
    <property type="entry name" value="Cation_ATPase_N"/>
    <property type="match status" value="1"/>
</dbReference>
<dbReference type="Proteomes" id="UP000234661">
    <property type="component" value="Unassembled WGS sequence"/>
</dbReference>
<dbReference type="AlphaFoldDB" id="A0A2J4XUQ6"/>
<dbReference type="PANTHER" id="PTHR42861">
    <property type="entry name" value="CALCIUM-TRANSPORTING ATPASE"/>
    <property type="match status" value="1"/>
</dbReference>
<feature type="non-terminal residue" evidence="3">
    <location>
        <position position="99"/>
    </location>
</feature>